<keyword evidence="2" id="KW-1185">Reference proteome</keyword>
<name>A0ACD1AG36_9FIRM</name>
<evidence type="ECO:0000313" key="2">
    <source>
        <dbReference type="Proteomes" id="UP000594014"/>
    </source>
</evidence>
<organism evidence="1 2">
    <name type="scientific">Anoxybacterium hadale</name>
    <dbReference type="NCBI Taxonomy" id="3408580"/>
    <lineage>
        <taxon>Bacteria</taxon>
        <taxon>Bacillati</taxon>
        <taxon>Bacillota</taxon>
        <taxon>Clostridia</taxon>
        <taxon>Peptostreptococcales</taxon>
        <taxon>Anaerovoracaceae</taxon>
        <taxon>Anoxybacterium</taxon>
    </lineage>
</organism>
<proteinExistence type="predicted"/>
<dbReference type="EMBL" id="CP042469">
    <property type="protein sequence ID" value="QOX65248.1"/>
    <property type="molecule type" value="Genomic_DNA"/>
</dbReference>
<dbReference type="Proteomes" id="UP000594014">
    <property type="component" value="Chromosome"/>
</dbReference>
<reference evidence="1" key="1">
    <citation type="submission" date="2019-08" db="EMBL/GenBank/DDBJ databases">
        <title>Genome sequence of Clostridiales bacterium MT110.</title>
        <authorList>
            <person name="Cao J."/>
        </authorList>
    </citation>
    <scope>NUCLEOTIDE SEQUENCE</scope>
    <source>
        <strain evidence="1">MT110</strain>
    </source>
</reference>
<gene>
    <name evidence="1" type="ORF">FRZ06_18780</name>
</gene>
<accession>A0ACD1AG36</accession>
<sequence length="74" mass="8563">MMRELRVRTAEGKKADDSLGIGRSDFCDAFEQDPDRLFSARECWYCKYGDFGILTEHPTQKGVCRYETTMNDIS</sequence>
<evidence type="ECO:0000313" key="1">
    <source>
        <dbReference type="EMBL" id="QOX65248.1"/>
    </source>
</evidence>
<protein>
    <submittedName>
        <fullName evidence="1">Uncharacterized protein</fullName>
    </submittedName>
</protein>